<dbReference type="PANTHER" id="PTHR42771">
    <property type="entry name" value="IRON(3+)-HYDROXAMATE IMPORT ATP-BINDING PROTEIN FHUC"/>
    <property type="match status" value="1"/>
</dbReference>
<dbReference type="InterPro" id="IPR038729">
    <property type="entry name" value="Rad50/SbcC_AAA"/>
</dbReference>
<accession>A0A4R5KCA0</accession>
<keyword evidence="9" id="KW-0067">ATP-binding</keyword>
<dbReference type="GO" id="GO:0005886">
    <property type="term" value="C:plasma membrane"/>
    <property type="evidence" value="ECO:0007669"/>
    <property type="project" value="UniProtKB-SubCell"/>
</dbReference>
<evidence type="ECO:0000313" key="9">
    <source>
        <dbReference type="EMBL" id="TDF91757.1"/>
    </source>
</evidence>
<dbReference type="InterPro" id="IPR027417">
    <property type="entry name" value="P-loop_NTPase"/>
</dbReference>
<name>A0A4R5KCA0_9MICC</name>
<reference evidence="9 10" key="1">
    <citation type="submission" date="2019-03" db="EMBL/GenBank/DDBJ databases">
        <title>Whole genome sequence of Arthrobacter sp JH1-1.</title>
        <authorList>
            <person name="Trinh H.N."/>
        </authorList>
    </citation>
    <scope>NUCLEOTIDE SEQUENCE [LARGE SCALE GENOMIC DNA]</scope>
    <source>
        <strain evidence="9 10">JH1-1</strain>
    </source>
</reference>
<evidence type="ECO:0000256" key="7">
    <source>
        <dbReference type="ARBA" id="ARBA00023136"/>
    </source>
</evidence>
<evidence type="ECO:0000256" key="5">
    <source>
        <dbReference type="ARBA" id="ARBA00023004"/>
    </source>
</evidence>
<keyword evidence="9" id="KW-0547">Nucleotide-binding</keyword>
<evidence type="ECO:0000256" key="2">
    <source>
        <dbReference type="ARBA" id="ARBA00022448"/>
    </source>
</evidence>
<evidence type="ECO:0000256" key="3">
    <source>
        <dbReference type="ARBA" id="ARBA00022475"/>
    </source>
</evidence>
<evidence type="ECO:0000256" key="4">
    <source>
        <dbReference type="ARBA" id="ARBA00022496"/>
    </source>
</evidence>
<keyword evidence="5" id="KW-0408">Iron</keyword>
<dbReference type="InterPro" id="IPR051535">
    <property type="entry name" value="Siderophore_ABC-ATPase"/>
</dbReference>
<keyword evidence="7" id="KW-0472">Membrane</keyword>
<dbReference type="Gene3D" id="3.40.50.300">
    <property type="entry name" value="P-loop containing nucleotide triphosphate hydrolases"/>
    <property type="match status" value="2"/>
</dbReference>
<dbReference type="OrthoDB" id="9784297at2"/>
<keyword evidence="6" id="KW-0406">Ion transport</keyword>
<organism evidence="9 10">
    <name type="scientific">Arthrobacter terricola</name>
    <dbReference type="NCBI Taxonomy" id="2547396"/>
    <lineage>
        <taxon>Bacteria</taxon>
        <taxon>Bacillati</taxon>
        <taxon>Actinomycetota</taxon>
        <taxon>Actinomycetes</taxon>
        <taxon>Micrococcales</taxon>
        <taxon>Micrococcaceae</taxon>
        <taxon>Arthrobacter</taxon>
    </lineage>
</organism>
<keyword evidence="4" id="KW-0410">Iron transport</keyword>
<dbReference type="AlphaFoldDB" id="A0A4R5KCA0"/>
<dbReference type="GO" id="GO:0006826">
    <property type="term" value="P:iron ion transport"/>
    <property type="evidence" value="ECO:0007669"/>
    <property type="project" value="UniProtKB-KW"/>
</dbReference>
<dbReference type="InterPro" id="IPR003959">
    <property type="entry name" value="ATPase_AAA_core"/>
</dbReference>
<dbReference type="Pfam" id="PF13304">
    <property type="entry name" value="AAA_21"/>
    <property type="match status" value="1"/>
</dbReference>
<keyword evidence="3" id="KW-1003">Cell membrane</keyword>
<dbReference type="GO" id="GO:0006302">
    <property type="term" value="P:double-strand break repair"/>
    <property type="evidence" value="ECO:0007669"/>
    <property type="project" value="InterPro"/>
</dbReference>
<protein>
    <submittedName>
        <fullName evidence="9">ATP-binding cassette domain-containing protein</fullName>
    </submittedName>
</protein>
<dbReference type="Pfam" id="PF13476">
    <property type="entry name" value="AAA_23"/>
    <property type="match status" value="1"/>
</dbReference>
<keyword evidence="2" id="KW-0813">Transport</keyword>
<evidence type="ECO:0000256" key="1">
    <source>
        <dbReference type="ARBA" id="ARBA00004202"/>
    </source>
</evidence>
<comment type="caution">
    <text evidence="9">The sequence shown here is derived from an EMBL/GenBank/DDBJ whole genome shotgun (WGS) entry which is preliminary data.</text>
</comment>
<dbReference type="CDD" id="cd00267">
    <property type="entry name" value="ABC_ATPase"/>
    <property type="match status" value="1"/>
</dbReference>
<keyword evidence="10" id="KW-1185">Reference proteome</keyword>
<sequence>MLIHRAHVPVHLQPKDLSKWPFTVAGVRQLISDGLEFMAPITFLVGENGSGKSTLIEAVAGALKLDSHGGQAGGKYAPARPNTELGEILRLDASVEGMREFMGRRQARRGFFLRAETAFSMMNSFSRVPGYWSADTATMSHGEGFMAVFNEMFKRPGIYLMDEPESALSFVSTLELASLLQTLADTGAQVICATHSPILTAIPGSEVLEIDEHGFRSMPWEDLSLVGKRRRYLDNPARFLGVRAGDQDRRQA</sequence>
<feature type="domain" description="AAA+ ATPase" evidence="8">
    <location>
        <begin position="38"/>
        <end position="215"/>
    </location>
</feature>
<dbReference type="GO" id="GO:0016887">
    <property type="term" value="F:ATP hydrolysis activity"/>
    <property type="evidence" value="ECO:0007669"/>
    <property type="project" value="InterPro"/>
</dbReference>
<evidence type="ECO:0000256" key="6">
    <source>
        <dbReference type="ARBA" id="ARBA00023065"/>
    </source>
</evidence>
<dbReference type="Proteomes" id="UP000295511">
    <property type="component" value="Unassembled WGS sequence"/>
</dbReference>
<dbReference type="InterPro" id="IPR003593">
    <property type="entry name" value="AAA+_ATPase"/>
</dbReference>
<dbReference type="GO" id="GO:0005524">
    <property type="term" value="F:ATP binding"/>
    <property type="evidence" value="ECO:0007669"/>
    <property type="project" value="UniProtKB-KW"/>
</dbReference>
<dbReference type="PANTHER" id="PTHR42771:SF2">
    <property type="entry name" value="IRON(3+)-HYDROXAMATE IMPORT ATP-BINDING PROTEIN FHUC"/>
    <property type="match status" value="1"/>
</dbReference>
<evidence type="ECO:0000259" key="8">
    <source>
        <dbReference type="SMART" id="SM00382"/>
    </source>
</evidence>
<dbReference type="SMART" id="SM00382">
    <property type="entry name" value="AAA"/>
    <property type="match status" value="1"/>
</dbReference>
<dbReference type="SUPFAM" id="SSF52540">
    <property type="entry name" value="P-loop containing nucleoside triphosphate hydrolases"/>
    <property type="match status" value="1"/>
</dbReference>
<dbReference type="EMBL" id="SMRU01000027">
    <property type="protein sequence ID" value="TDF91757.1"/>
    <property type="molecule type" value="Genomic_DNA"/>
</dbReference>
<gene>
    <name evidence="9" type="ORF">E1809_19760</name>
</gene>
<evidence type="ECO:0000313" key="10">
    <source>
        <dbReference type="Proteomes" id="UP000295511"/>
    </source>
</evidence>
<proteinExistence type="predicted"/>
<comment type="subcellular location">
    <subcellularLocation>
        <location evidence="1">Cell membrane</location>
        <topology evidence="1">Peripheral membrane protein</topology>
    </subcellularLocation>
</comment>